<dbReference type="Pfam" id="PF03797">
    <property type="entry name" value="Autotransporter"/>
    <property type="match status" value="1"/>
</dbReference>
<dbReference type="InterPro" id="IPR011050">
    <property type="entry name" value="Pectin_lyase_fold/virulence"/>
</dbReference>
<evidence type="ECO:0000256" key="1">
    <source>
        <dbReference type="ARBA" id="ARBA00022729"/>
    </source>
</evidence>
<feature type="signal peptide" evidence="3">
    <location>
        <begin position="1"/>
        <end position="24"/>
    </location>
</feature>
<sequence>MNRLARAGLLSALMISASTIAITAAEYTSVWSIGDSLTDTGRTYDYLSSWYLRWTRKPYGPHYYQGRFTNGLVWTEYLGGEKGKGGPGVNFAWGGAITGTTSGSGLSWFSNRFANWMIPSLEKQVDDYMLPAIGAARAQAPGEPACQTCFGQNPLVTVWIGGNNFRVPGESAPSGSALNGYRTARDYITANVPAALTKIHGALVSNANRVGGEAPRAITYYTPTTPDVSLTPKFSRLDPASKADLSRVIAETNRTLKYNLLALGDRLAGERIPGRIVIIDTAAMMEEIMANPADFNLTNARDNCISSDSGEYVGGCTPQNANSYLYWDEFHPTTYVHGQLAEFAANTDRLESGRPARLSLPHVANVEWRDLAYGGDISGPGRLIKRGEATLTLAGDNSYSGGTRFDDGAIRVFSARNLGSPEGDLVFRGGELRASGTLMLTHTVRLAPPVSGDASDISGTFNVDRGYTATLAGPLLSGNGNLAKTGPGVLDIRSRIDSARERTDIREGELLVNSPDLYESSVINVSSGAVLGGGGRVKGDIRNNGLVRTTSCGGSLTVQGDFEQALGGTIVLPTGKTQVRNGCEGLRTSIHVQGHARLGGVVSATIRAEKFLSSQRTVIRADRGVSGAFSGAETSSPFVSIALSQSDAAVTATLSRDFSLPAKTGNQKAVAAFLNGVYNEAAQGDLDRVFLALDLAGATEDGQRALDALSGASLGKADEAVAMHTGAMQRSVLAMATASRRAGRAPAQPEAGVRRIGDVSIRAQMSTQPWRGACRSGAGQDAFMSAGLEKTWTVAGGLPLTTGVAITHGQMNAALQGELRGVSASSLHVAGYATLTSGPFFVDAVAGAGRTDGRTRRSFAFGDLRETAGARYRATDVFASIRSGMTIDVGALKVEPSAGLDWERLARRGLRETGAGAASVLAGRRTTMTLTPSFNLDVSKRIALGGVVIEPAAWARFQRAQTRGDRMRHSLAGAPTASFTLDGGVAAKRAGSAIGARLGVGPDGAKDISTRLFVAWERSRDRARAAHSFTAGLTATF</sequence>
<gene>
    <name evidence="5" type="ORF">ACFONL_16955</name>
</gene>
<dbReference type="InterPro" id="IPR005546">
    <property type="entry name" value="Autotransporte_beta"/>
</dbReference>
<organism evidence="5 6">
    <name type="scientific">Camelimonas fluminis</name>
    <dbReference type="NCBI Taxonomy" id="1576911"/>
    <lineage>
        <taxon>Bacteria</taxon>
        <taxon>Pseudomonadati</taxon>
        <taxon>Pseudomonadota</taxon>
        <taxon>Alphaproteobacteria</taxon>
        <taxon>Hyphomicrobiales</taxon>
        <taxon>Chelatococcaceae</taxon>
        <taxon>Camelimonas</taxon>
    </lineage>
</organism>
<accession>A0ABV7UK01</accession>
<feature type="domain" description="Autotransporter" evidence="4">
    <location>
        <begin position="750"/>
        <end position="1037"/>
    </location>
</feature>
<dbReference type="PROSITE" id="PS51208">
    <property type="entry name" value="AUTOTRANSPORTER"/>
    <property type="match status" value="1"/>
</dbReference>
<dbReference type="InterPro" id="IPR001087">
    <property type="entry name" value="GDSL"/>
</dbReference>
<keyword evidence="6" id="KW-1185">Reference proteome</keyword>
<dbReference type="InterPro" id="IPR051058">
    <property type="entry name" value="GDSL_Est/Lipase"/>
</dbReference>
<evidence type="ECO:0000256" key="3">
    <source>
        <dbReference type="SAM" id="SignalP"/>
    </source>
</evidence>
<proteinExistence type="predicted"/>
<dbReference type="SUPFAM" id="SSF52266">
    <property type="entry name" value="SGNH hydrolase"/>
    <property type="match status" value="1"/>
</dbReference>
<dbReference type="InterPro" id="IPR036514">
    <property type="entry name" value="SGNH_hydro_sf"/>
</dbReference>
<feature type="chain" id="PRO_5045534279" evidence="3">
    <location>
        <begin position="25"/>
        <end position="1037"/>
    </location>
</feature>
<dbReference type="NCBIfam" id="TIGR02601">
    <property type="entry name" value="autotrns_rpt"/>
    <property type="match status" value="1"/>
</dbReference>
<dbReference type="RefSeq" id="WP_191318392.1">
    <property type="nucleotide sequence ID" value="NZ_BNCG01000003.1"/>
</dbReference>
<dbReference type="Gene3D" id="3.40.50.1110">
    <property type="entry name" value="SGNH hydrolase"/>
    <property type="match status" value="1"/>
</dbReference>
<dbReference type="SMART" id="SM00869">
    <property type="entry name" value="Autotransporter"/>
    <property type="match status" value="1"/>
</dbReference>
<dbReference type="PANTHER" id="PTHR45648:SF22">
    <property type="entry name" value="GDSL LIPASE_ACYLHYDROLASE FAMILY PROTEIN (AFU_ORTHOLOGUE AFUA_4G14700)"/>
    <property type="match status" value="1"/>
</dbReference>
<evidence type="ECO:0000256" key="2">
    <source>
        <dbReference type="ARBA" id="ARBA00022801"/>
    </source>
</evidence>
<keyword evidence="1 3" id="KW-0732">Signal</keyword>
<protein>
    <submittedName>
        <fullName evidence="5">Autotransporter domain-containing protein</fullName>
    </submittedName>
</protein>
<dbReference type="Proteomes" id="UP001595704">
    <property type="component" value="Unassembled WGS sequence"/>
</dbReference>
<dbReference type="CDD" id="cd01846">
    <property type="entry name" value="fatty_acyltransferase_like"/>
    <property type="match status" value="1"/>
</dbReference>
<dbReference type="EMBL" id="JBHRYC010000086">
    <property type="protein sequence ID" value="MFC3639031.1"/>
    <property type="molecule type" value="Genomic_DNA"/>
</dbReference>
<dbReference type="SUPFAM" id="SSF103515">
    <property type="entry name" value="Autotransporter"/>
    <property type="match status" value="1"/>
</dbReference>
<evidence type="ECO:0000313" key="5">
    <source>
        <dbReference type="EMBL" id="MFC3639031.1"/>
    </source>
</evidence>
<evidence type="ECO:0000313" key="6">
    <source>
        <dbReference type="Proteomes" id="UP001595704"/>
    </source>
</evidence>
<dbReference type="Pfam" id="PF00657">
    <property type="entry name" value="Lipase_GDSL"/>
    <property type="match status" value="1"/>
</dbReference>
<dbReference type="PANTHER" id="PTHR45648">
    <property type="entry name" value="GDSL LIPASE/ACYLHYDROLASE FAMILY PROTEIN (AFU_ORTHOLOGUE AFUA_4G14700)"/>
    <property type="match status" value="1"/>
</dbReference>
<dbReference type="SUPFAM" id="SSF51126">
    <property type="entry name" value="Pectin lyase-like"/>
    <property type="match status" value="1"/>
</dbReference>
<comment type="caution">
    <text evidence="5">The sequence shown here is derived from an EMBL/GenBank/DDBJ whole genome shotgun (WGS) entry which is preliminary data.</text>
</comment>
<dbReference type="InterPro" id="IPR013425">
    <property type="entry name" value="Autotrns_rpt"/>
</dbReference>
<evidence type="ECO:0000259" key="4">
    <source>
        <dbReference type="PROSITE" id="PS51208"/>
    </source>
</evidence>
<reference evidence="6" key="1">
    <citation type="journal article" date="2019" name="Int. J. Syst. Evol. Microbiol.">
        <title>The Global Catalogue of Microorganisms (GCM) 10K type strain sequencing project: providing services to taxonomists for standard genome sequencing and annotation.</title>
        <authorList>
            <consortium name="The Broad Institute Genomics Platform"/>
            <consortium name="The Broad Institute Genome Sequencing Center for Infectious Disease"/>
            <person name="Wu L."/>
            <person name="Ma J."/>
        </authorList>
    </citation>
    <scope>NUCLEOTIDE SEQUENCE [LARGE SCALE GENOMIC DNA]</scope>
    <source>
        <strain evidence="6">KCTC 42282</strain>
    </source>
</reference>
<dbReference type="InterPro" id="IPR036709">
    <property type="entry name" value="Autotransporte_beta_dom_sf"/>
</dbReference>
<name>A0ABV7UK01_9HYPH</name>
<keyword evidence="2" id="KW-0378">Hydrolase</keyword>
<dbReference type="Pfam" id="PF12951">
    <property type="entry name" value="PATR"/>
    <property type="match status" value="1"/>
</dbReference>
<dbReference type="Gene3D" id="2.40.128.130">
    <property type="entry name" value="Autotransporter beta-domain"/>
    <property type="match status" value="1"/>
</dbReference>